<dbReference type="GO" id="GO:0003677">
    <property type="term" value="F:DNA binding"/>
    <property type="evidence" value="ECO:0007669"/>
    <property type="project" value="UniProtKB-KW"/>
</dbReference>
<evidence type="ECO:0008006" key="4">
    <source>
        <dbReference type="Google" id="ProtNLM"/>
    </source>
</evidence>
<accession>A0A198A0Q8</accession>
<dbReference type="OrthoDB" id="107900at2"/>
<keyword evidence="1" id="KW-0238">DNA-binding</keyword>
<protein>
    <recommendedName>
        <fullName evidence="4">Core-binding (CB) domain-containing protein</fullName>
    </recommendedName>
</protein>
<evidence type="ECO:0000313" key="3">
    <source>
        <dbReference type="Proteomes" id="UP000078454"/>
    </source>
</evidence>
<dbReference type="Gene3D" id="1.10.150.130">
    <property type="match status" value="1"/>
</dbReference>
<dbReference type="EMBL" id="LYPB01000089">
    <property type="protein sequence ID" value="OAS14603.1"/>
    <property type="molecule type" value="Genomic_DNA"/>
</dbReference>
<keyword evidence="3" id="KW-1185">Reference proteome</keyword>
<gene>
    <name evidence="2" type="ORF">A8708_34490</name>
</gene>
<comment type="caution">
    <text evidence="2">The sequence shown here is derived from an EMBL/GenBank/DDBJ whole genome shotgun (WGS) entry which is preliminary data.</text>
</comment>
<name>A0A198A0Q8_9BACL</name>
<dbReference type="Proteomes" id="UP000078454">
    <property type="component" value="Unassembled WGS sequence"/>
</dbReference>
<evidence type="ECO:0000256" key="1">
    <source>
        <dbReference type="ARBA" id="ARBA00023125"/>
    </source>
</evidence>
<evidence type="ECO:0000313" key="2">
    <source>
        <dbReference type="EMBL" id="OAS14603.1"/>
    </source>
</evidence>
<dbReference type="InterPro" id="IPR011010">
    <property type="entry name" value="DNA_brk_join_enz"/>
</dbReference>
<proteinExistence type="predicted"/>
<organism evidence="2 3">
    <name type="scientific">Paenibacillus oryzisoli</name>
    <dbReference type="NCBI Taxonomy" id="1850517"/>
    <lineage>
        <taxon>Bacteria</taxon>
        <taxon>Bacillati</taxon>
        <taxon>Bacillota</taxon>
        <taxon>Bacilli</taxon>
        <taxon>Bacillales</taxon>
        <taxon>Paenibacillaceae</taxon>
        <taxon>Paenibacillus</taxon>
    </lineage>
</organism>
<sequence length="87" mass="10150">MKYAGVTNREKEEGLSPYTIAFRLRDLRTMFNFLASEELVKANPVENIKQPRFDNEDKETFSDDHVKRLLEAPNTGTFADLALEYHR</sequence>
<dbReference type="InterPro" id="IPR010998">
    <property type="entry name" value="Integrase_recombinase_N"/>
</dbReference>
<dbReference type="STRING" id="1850517.A8708_34490"/>
<reference evidence="2 3" key="1">
    <citation type="submission" date="2016-05" db="EMBL/GenBank/DDBJ databases">
        <title>Paenibacillus sp. 1ZS3-15 nov., isolated from the rhizosphere soil.</title>
        <authorList>
            <person name="Zhang X.X."/>
            <person name="Zhang J."/>
        </authorList>
    </citation>
    <scope>NUCLEOTIDE SEQUENCE [LARGE SCALE GENOMIC DNA]</scope>
    <source>
        <strain evidence="2 3">1ZS3-15</strain>
    </source>
</reference>
<dbReference type="SUPFAM" id="SSF56349">
    <property type="entry name" value="DNA breaking-rejoining enzymes"/>
    <property type="match status" value="1"/>
</dbReference>
<dbReference type="AlphaFoldDB" id="A0A198A0Q8"/>